<dbReference type="CDD" id="cd00320">
    <property type="entry name" value="cpn10"/>
    <property type="match status" value="1"/>
</dbReference>
<sequence length="60" mass="6229">MLPEKSQGKVLQAAGIAIGQSLKGKGGEIQPVGLKVGDKCLLPEYGGIGVVLDDVEYFLT</sequence>
<evidence type="ECO:0000313" key="2">
    <source>
        <dbReference type="EMBL" id="VCW68193.1"/>
    </source>
</evidence>
<gene>
    <name evidence="2" type="ORF">BN2614_LOCUS1</name>
</gene>
<evidence type="ECO:0000313" key="3">
    <source>
        <dbReference type="Proteomes" id="UP000269945"/>
    </source>
</evidence>
<dbReference type="GO" id="GO:0005524">
    <property type="term" value="F:ATP binding"/>
    <property type="evidence" value="ECO:0007669"/>
    <property type="project" value="InterPro"/>
</dbReference>
<evidence type="ECO:0000256" key="1">
    <source>
        <dbReference type="ARBA" id="ARBA00023186"/>
    </source>
</evidence>
<keyword evidence="1" id="KW-0143">Chaperone</keyword>
<protein>
    <recommendedName>
        <fullName evidence="4">10 kDa heat shock protein, mitochondrial</fullName>
    </recommendedName>
</protein>
<dbReference type="InterPro" id="IPR020818">
    <property type="entry name" value="Chaperonin_GroES"/>
</dbReference>
<comment type="caution">
    <text evidence="2">The sequence shown here is derived from an EMBL/GenBank/DDBJ whole genome shotgun (WGS) entry which is preliminary data.</text>
</comment>
<name>A0A9X9LHJ9_GULGU</name>
<dbReference type="Pfam" id="PF00166">
    <property type="entry name" value="Cpn10"/>
    <property type="match status" value="1"/>
</dbReference>
<dbReference type="Gene3D" id="2.30.33.40">
    <property type="entry name" value="GroES chaperonin"/>
    <property type="match status" value="1"/>
</dbReference>
<keyword evidence="3" id="KW-1185">Reference proteome</keyword>
<dbReference type="Proteomes" id="UP000269945">
    <property type="component" value="Unassembled WGS sequence"/>
</dbReference>
<reference evidence="2 3" key="1">
    <citation type="submission" date="2018-10" db="EMBL/GenBank/DDBJ databases">
        <authorList>
            <person name="Ekblom R."/>
            <person name="Jareborg N."/>
        </authorList>
    </citation>
    <scope>NUCLEOTIDE SEQUENCE [LARGE SCALE GENOMIC DNA]</scope>
    <source>
        <tissue evidence="2">Muscle</tissue>
    </source>
</reference>
<dbReference type="SUPFAM" id="SSF50129">
    <property type="entry name" value="GroES-like"/>
    <property type="match status" value="1"/>
</dbReference>
<dbReference type="EMBL" id="CYRY02003587">
    <property type="protein sequence ID" value="VCW68193.1"/>
    <property type="molecule type" value="Genomic_DNA"/>
</dbReference>
<proteinExistence type="predicted"/>
<evidence type="ECO:0008006" key="4">
    <source>
        <dbReference type="Google" id="ProtNLM"/>
    </source>
</evidence>
<dbReference type="InterPro" id="IPR011032">
    <property type="entry name" value="GroES-like_sf"/>
</dbReference>
<organism evidence="2 3">
    <name type="scientific">Gulo gulo</name>
    <name type="common">Wolverine</name>
    <name type="synonym">Gluton</name>
    <dbReference type="NCBI Taxonomy" id="48420"/>
    <lineage>
        <taxon>Eukaryota</taxon>
        <taxon>Metazoa</taxon>
        <taxon>Chordata</taxon>
        <taxon>Craniata</taxon>
        <taxon>Vertebrata</taxon>
        <taxon>Euteleostomi</taxon>
        <taxon>Mammalia</taxon>
        <taxon>Eutheria</taxon>
        <taxon>Laurasiatheria</taxon>
        <taxon>Carnivora</taxon>
        <taxon>Caniformia</taxon>
        <taxon>Musteloidea</taxon>
        <taxon>Mustelidae</taxon>
        <taxon>Guloninae</taxon>
        <taxon>Gulo</taxon>
    </lineage>
</organism>
<dbReference type="GO" id="GO:0044183">
    <property type="term" value="F:protein folding chaperone"/>
    <property type="evidence" value="ECO:0007669"/>
    <property type="project" value="InterPro"/>
</dbReference>
<accession>A0A9X9LHJ9</accession>
<dbReference type="InterPro" id="IPR037124">
    <property type="entry name" value="Chaperonin_GroES_sf"/>
</dbReference>
<dbReference type="AlphaFoldDB" id="A0A9X9LHJ9"/>